<dbReference type="Pfam" id="PF09912">
    <property type="entry name" value="DUF2141"/>
    <property type="match status" value="1"/>
</dbReference>
<dbReference type="InterPro" id="IPR018673">
    <property type="entry name" value="DUF2141"/>
</dbReference>
<dbReference type="OrthoDB" id="9788332at2"/>
<gene>
    <name evidence="1" type="ORF">EG799_07585</name>
</gene>
<dbReference type="EMBL" id="RPFZ01000001">
    <property type="protein sequence ID" value="RPF71491.1"/>
    <property type="molecule type" value="Genomic_DNA"/>
</dbReference>
<reference evidence="1 2" key="1">
    <citation type="submission" date="2018-11" db="EMBL/GenBank/DDBJ databases">
        <title>Erythrobacter spongiae sp. nov., isolated from a marine sponge.</title>
        <authorList>
            <person name="Zhuang L."/>
            <person name="Luo L."/>
        </authorList>
    </citation>
    <scope>NUCLEOTIDE SEQUENCE [LARGE SCALE GENOMIC DNA]</scope>
    <source>
        <strain evidence="1 2">HN-E23</strain>
    </source>
</reference>
<evidence type="ECO:0000313" key="2">
    <source>
        <dbReference type="Proteomes" id="UP000275232"/>
    </source>
</evidence>
<accession>A0A3N5DQN3</accession>
<dbReference type="AlphaFoldDB" id="A0A3N5DQN3"/>
<sequence length="188" mass="20488">MADNGEPPPRSSSGLQLQLRPLFSLLGSPVPNRPRTFRTLTFVTASLVLAGFSTPLAADPARTGGTEVIVEVTNLRSGEGTVRACMTADPERFPRCRDDARSFRVVVPASQAHELHFRGVSPGRYAIALLHDENDNGRADRALGMMPKEGFGFSRDAPVRMGPPKFDEAAIAVGETAQHRSIRMRYML</sequence>
<evidence type="ECO:0000313" key="1">
    <source>
        <dbReference type="EMBL" id="RPF71491.1"/>
    </source>
</evidence>
<comment type="caution">
    <text evidence="1">The sequence shown here is derived from an EMBL/GenBank/DDBJ whole genome shotgun (WGS) entry which is preliminary data.</text>
</comment>
<keyword evidence="2" id="KW-1185">Reference proteome</keyword>
<proteinExistence type="predicted"/>
<dbReference type="Proteomes" id="UP000275232">
    <property type="component" value="Unassembled WGS sequence"/>
</dbReference>
<protein>
    <submittedName>
        <fullName evidence="1">DUF2141 domain-containing protein</fullName>
    </submittedName>
</protein>
<name>A0A3N5DQN3_9SPHN</name>
<organism evidence="1 2">
    <name type="scientific">Aurantiacibacter spongiae</name>
    <dbReference type="NCBI Taxonomy" id="2488860"/>
    <lineage>
        <taxon>Bacteria</taxon>
        <taxon>Pseudomonadati</taxon>
        <taxon>Pseudomonadota</taxon>
        <taxon>Alphaproteobacteria</taxon>
        <taxon>Sphingomonadales</taxon>
        <taxon>Erythrobacteraceae</taxon>
        <taxon>Aurantiacibacter</taxon>
    </lineage>
</organism>